<sequence length="352" mass="38223">MATDSDGSSCYRSQFGGAKFSRVRWLDLGGQQMKFLTSTYDSRYKEIAAWSLTEGNAGLTDDIFTCECKLVVDSDINDLLLYNGTLFAVAMNDGSVRLLEYDEGVIKPMRKYVDVHDSCPCNALCYNNGRIICGSEGGTLICIDLESNSKDILSSSMASIRALVSVGQDIFVSAHLDGQICLWDHRVEAESSSRPVFSCRVTDCFQGTTSLAAHPAEPNLIGFGTEGGGIGFLDTRRSNYLLNAVAVPFPVGTIWEVAFHPVYPSNFYCATGKGHLLHLSVKGFGLSNSISNFNNQSRANAWLSPSVRSGNTNVTALLDSLTSVTTFSVSTNGIITCSDNQMITYIDKKYLA</sequence>
<dbReference type="Gene3D" id="2.130.10.10">
    <property type="entry name" value="YVTN repeat-like/Quinoprotein amine dehydrogenase"/>
    <property type="match status" value="1"/>
</dbReference>
<evidence type="ECO:0000256" key="2">
    <source>
        <dbReference type="ARBA" id="ARBA00022574"/>
    </source>
</evidence>
<keyword evidence="3" id="KW-0677">Repeat</keyword>
<dbReference type="PANTHER" id="PTHR22652">
    <property type="entry name" value="NUCLEOPORIN NUP43"/>
    <property type="match status" value="1"/>
</dbReference>
<dbReference type="Proteomes" id="UP000887581">
    <property type="component" value="Unplaced"/>
</dbReference>
<dbReference type="WBParaSite" id="sdigi.contig1.g21.t1">
    <property type="protein sequence ID" value="sdigi.contig1.g21.t1"/>
    <property type="gene ID" value="sdigi.contig1.g21"/>
</dbReference>
<evidence type="ECO:0000256" key="3">
    <source>
        <dbReference type="ARBA" id="ARBA00022737"/>
    </source>
</evidence>
<evidence type="ECO:0000313" key="5">
    <source>
        <dbReference type="Proteomes" id="UP000887581"/>
    </source>
</evidence>
<dbReference type="AlphaFoldDB" id="A0A915PHC6"/>
<keyword evidence="5" id="KW-1185">Reference proteome</keyword>
<dbReference type="PANTHER" id="PTHR22652:SF0">
    <property type="entry name" value="NUCLEOPORIN NUP43"/>
    <property type="match status" value="1"/>
</dbReference>
<reference evidence="6" key="1">
    <citation type="submission" date="2022-11" db="UniProtKB">
        <authorList>
            <consortium name="WormBaseParasite"/>
        </authorList>
    </citation>
    <scope>IDENTIFICATION</scope>
</reference>
<organism evidence="5 6">
    <name type="scientific">Setaria digitata</name>
    <dbReference type="NCBI Taxonomy" id="48799"/>
    <lineage>
        <taxon>Eukaryota</taxon>
        <taxon>Metazoa</taxon>
        <taxon>Ecdysozoa</taxon>
        <taxon>Nematoda</taxon>
        <taxon>Chromadorea</taxon>
        <taxon>Rhabditida</taxon>
        <taxon>Spirurina</taxon>
        <taxon>Spiruromorpha</taxon>
        <taxon>Filarioidea</taxon>
        <taxon>Setariidae</taxon>
        <taxon>Setaria</taxon>
    </lineage>
</organism>
<name>A0A915PHC6_9BILA</name>
<evidence type="ECO:0000256" key="4">
    <source>
        <dbReference type="ARBA" id="ARBA00023242"/>
    </source>
</evidence>
<comment type="subcellular location">
    <subcellularLocation>
        <location evidence="1">Nucleus</location>
    </subcellularLocation>
</comment>
<evidence type="ECO:0000256" key="1">
    <source>
        <dbReference type="ARBA" id="ARBA00004123"/>
    </source>
</evidence>
<dbReference type="GO" id="GO:0031080">
    <property type="term" value="C:nuclear pore outer ring"/>
    <property type="evidence" value="ECO:0007669"/>
    <property type="project" value="TreeGrafter"/>
</dbReference>
<keyword evidence="4" id="KW-0539">Nucleus</keyword>
<evidence type="ECO:0000313" key="6">
    <source>
        <dbReference type="WBParaSite" id="sdigi.contig1.g21.t1"/>
    </source>
</evidence>
<dbReference type="InterPro" id="IPR015943">
    <property type="entry name" value="WD40/YVTN_repeat-like_dom_sf"/>
</dbReference>
<dbReference type="InterPro" id="IPR036322">
    <property type="entry name" value="WD40_repeat_dom_sf"/>
</dbReference>
<keyword evidence="2" id="KW-0853">WD repeat</keyword>
<accession>A0A915PHC6</accession>
<protein>
    <submittedName>
        <fullName evidence="6">Uncharacterized protein</fullName>
    </submittedName>
</protein>
<proteinExistence type="predicted"/>
<dbReference type="SUPFAM" id="SSF50978">
    <property type="entry name" value="WD40 repeat-like"/>
    <property type="match status" value="1"/>
</dbReference>